<dbReference type="Proteomes" id="UP000058074">
    <property type="component" value="Chromosome"/>
</dbReference>
<dbReference type="InterPro" id="IPR017508">
    <property type="entry name" value="HipA_N1"/>
</dbReference>
<evidence type="ECO:0000259" key="5">
    <source>
        <dbReference type="Pfam" id="PF13657"/>
    </source>
</evidence>
<keyword evidence="3 6" id="KW-0418">Kinase</keyword>
<sequence length="418" mass="44693">MSVLIIYWDGVRVGNLARNGEGTMLFRYDDEWLADPAFRSISASLPRQEGAFTRAQTRPFFAGLLPDEGQREAAARAAGVSRQNDYALLDALGGDVAGALVILPEAEAVPAPSAAAPEALDQDALAALLEELPRRPFLVGDEGIRMSLAGAQPKLPVILVDGAPALPPPGQPTTHIVKPAIARFENSVETEAFAMRLAAAVDLDVARVEPRRAGAIAYLLVERFDRRLEGGIIRRIHQEDFCQALGIAPENKYAIEGGPGFAACFDLVRRTCTTPARDLLRLLDAAIFNAVIGNADAHGKNFSLLYADDEGDAATHLAPLYDLMVTAYYPEVATRFAMPIGRANQLENLDADAWARFAADMQLGVPFVRRRVYTLAGRIRDAAPAVAATLAAEGCEASVLDNLAALVAARADRIGGAL</sequence>
<dbReference type="EMBL" id="CP012700">
    <property type="protein sequence ID" value="ALH79232.1"/>
    <property type="molecule type" value="Genomic_DNA"/>
</dbReference>
<dbReference type="PANTHER" id="PTHR37419:SF1">
    <property type="entry name" value="SERINE_THREONINE-PROTEIN KINASE TOXIN HIPA"/>
    <property type="match status" value="1"/>
</dbReference>
<protein>
    <submittedName>
        <fullName evidence="6">Kinase</fullName>
    </submittedName>
</protein>
<comment type="similarity">
    <text evidence="1">Belongs to the HipA Ser/Thr kinase family.</text>
</comment>
<gene>
    <name evidence="6" type="ORF">AN936_02245</name>
</gene>
<evidence type="ECO:0000256" key="1">
    <source>
        <dbReference type="ARBA" id="ARBA00010164"/>
    </source>
</evidence>
<dbReference type="InterPro" id="IPR052028">
    <property type="entry name" value="HipA_Ser/Thr_kinase"/>
</dbReference>
<accession>A0A0N9U7P4</accession>
<dbReference type="NCBIfam" id="TIGR03071">
    <property type="entry name" value="couple_hipA"/>
    <property type="match status" value="1"/>
</dbReference>
<dbReference type="GO" id="GO:0005829">
    <property type="term" value="C:cytosol"/>
    <property type="evidence" value="ECO:0007669"/>
    <property type="project" value="TreeGrafter"/>
</dbReference>
<evidence type="ECO:0000313" key="7">
    <source>
        <dbReference type="Proteomes" id="UP000058074"/>
    </source>
</evidence>
<dbReference type="GO" id="GO:0004674">
    <property type="term" value="F:protein serine/threonine kinase activity"/>
    <property type="evidence" value="ECO:0007669"/>
    <property type="project" value="TreeGrafter"/>
</dbReference>
<evidence type="ECO:0000256" key="3">
    <source>
        <dbReference type="ARBA" id="ARBA00022777"/>
    </source>
</evidence>
<dbReference type="OrthoDB" id="9805913at2"/>
<organism evidence="6 7">
    <name type="scientific">Sphingopyxis macrogoltabida</name>
    <name type="common">Sphingomonas macrogoltabidus</name>
    <dbReference type="NCBI Taxonomy" id="33050"/>
    <lineage>
        <taxon>Bacteria</taxon>
        <taxon>Pseudomonadati</taxon>
        <taxon>Pseudomonadota</taxon>
        <taxon>Alphaproteobacteria</taxon>
        <taxon>Sphingomonadales</taxon>
        <taxon>Sphingomonadaceae</taxon>
        <taxon>Sphingopyxis</taxon>
    </lineage>
</organism>
<dbReference type="KEGG" id="smag:AN936_02245"/>
<dbReference type="InterPro" id="IPR012893">
    <property type="entry name" value="HipA-like_C"/>
</dbReference>
<feature type="domain" description="HipA-like C-terminal" evidence="4">
    <location>
        <begin position="146"/>
        <end position="381"/>
    </location>
</feature>
<dbReference type="RefSeq" id="WP_054586720.1">
    <property type="nucleotide sequence ID" value="NZ_CP012700.1"/>
</dbReference>
<feature type="domain" description="HipA N-terminal subdomain 1" evidence="5">
    <location>
        <begin position="4"/>
        <end position="102"/>
    </location>
</feature>
<dbReference type="PANTHER" id="PTHR37419">
    <property type="entry name" value="SERINE/THREONINE-PROTEIN KINASE TOXIN HIPA"/>
    <property type="match status" value="1"/>
</dbReference>
<dbReference type="PATRIC" id="fig|33050.5.peg.469"/>
<dbReference type="Gene3D" id="1.10.1070.20">
    <property type="match status" value="1"/>
</dbReference>
<dbReference type="Pfam" id="PF13657">
    <property type="entry name" value="Couple_hipA"/>
    <property type="match status" value="1"/>
</dbReference>
<evidence type="ECO:0000256" key="2">
    <source>
        <dbReference type="ARBA" id="ARBA00022679"/>
    </source>
</evidence>
<dbReference type="CDD" id="cd17793">
    <property type="entry name" value="HipA"/>
    <property type="match status" value="1"/>
</dbReference>
<dbReference type="Pfam" id="PF07804">
    <property type="entry name" value="HipA_C"/>
    <property type="match status" value="1"/>
</dbReference>
<proteinExistence type="inferred from homology"/>
<dbReference type="AlphaFoldDB" id="A0A0N9U7P4"/>
<name>A0A0N9U7P4_SPHMC</name>
<keyword evidence="2" id="KW-0808">Transferase</keyword>
<evidence type="ECO:0000313" key="6">
    <source>
        <dbReference type="EMBL" id="ALH79232.1"/>
    </source>
</evidence>
<reference evidence="6 7" key="1">
    <citation type="journal article" date="2015" name="Genome Announc.">
        <title>Complete Genome Sequence of Polypropylene Glycol- and Polyethylene Glycol-Degrading Sphingopyxis macrogoltabida Strain EY-1.</title>
        <authorList>
            <person name="Ohtsubo Y."/>
            <person name="Nagata Y."/>
            <person name="Numata M."/>
            <person name="Tsuchikane K."/>
            <person name="Hosoyama A."/>
            <person name="Yamazoe A."/>
            <person name="Tsuda M."/>
            <person name="Fujita N."/>
            <person name="Kawai F."/>
        </authorList>
    </citation>
    <scope>NUCLEOTIDE SEQUENCE [LARGE SCALE GENOMIC DNA]</scope>
    <source>
        <strain evidence="6 7">EY-1</strain>
    </source>
</reference>
<evidence type="ECO:0000259" key="4">
    <source>
        <dbReference type="Pfam" id="PF07804"/>
    </source>
</evidence>